<dbReference type="SUPFAM" id="SSF52540">
    <property type="entry name" value="P-loop containing nucleoside triphosphate hydrolases"/>
    <property type="match status" value="2"/>
</dbReference>
<dbReference type="Gene3D" id="3.40.50.300">
    <property type="entry name" value="P-loop containing nucleotide triphosphate hydrolases"/>
    <property type="match status" value="4"/>
</dbReference>
<dbReference type="InterPro" id="IPR003439">
    <property type="entry name" value="ABC_transporter-like_ATP-bd"/>
</dbReference>
<evidence type="ECO:0000256" key="4">
    <source>
        <dbReference type="ARBA" id="ARBA00022741"/>
    </source>
</evidence>
<reference evidence="15 16" key="1">
    <citation type="journal article" date="2015" name="Nature">
        <title>rRNA introns, odd ribosomes, and small enigmatic genomes across a large radiation of phyla.</title>
        <authorList>
            <person name="Brown C.T."/>
            <person name="Hug L.A."/>
            <person name="Thomas B.C."/>
            <person name="Sharon I."/>
            <person name="Castelle C.J."/>
            <person name="Singh A."/>
            <person name="Wilkins M.J."/>
            <person name="Williams K.H."/>
            <person name="Banfield J.F."/>
        </authorList>
    </citation>
    <scope>NUCLEOTIDE SEQUENCE [LARGE SCALE GENOMIC DNA]</scope>
</reference>
<keyword evidence="5" id="KW-0227">DNA damage</keyword>
<keyword evidence="4" id="KW-0547">Nucleotide-binding</keyword>
<comment type="subcellular location">
    <subcellularLocation>
        <location evidence="1">Cytoplasm</location>
    </subcellularLocation>
</comment>
<keyword evidence="9" id="KW-0238">DNA-binding</keyword>
<evidence type="ECO:0000256" key="9">
    <source>
        <dbReference type="ARBA" id="ARBA00023125"/>
    </source>
</evidence>
<sequence length="469" mass="51614">MKKKIDTIGIKNATANNLKNISVDIPLNKLVVIVGKSGSGKSSLIYDVIVKASQGHSVEAEVGPLPKVFAISQKVKAQGRMSLGETNNKRLREIVKEVKAGDLLIVDEPCAGMAKKDRDGIVSLLREIVKMGASVIVVEHNKDIIRSADYVIEFGPDAGAKGGEVIFEGLIEEFKKAKTQTAVYAFSNRAEQIDYKRNPNNKAQAMQRKWLAIKGINKNNIKNGEMKFPLGSLVCISGGMGSGKSTMLSVVYGALFKGAGAWKVRKGFKSIEGKTNIRRSYFVDQSLLSAVATSTPATYLGIWDSIRDVYAKLPESKKLRLGKSAFSFNIKRDKKTNEKISRAVYKDKSIANVLEMTIDEAVELFAENSLVVRKLGFLQEVGLGYLELGQRSNTLSGGEAQRVRLAKILSKKLSDRCVYILDIPSRGLHLSNLPTLMKVLQKIIDKNNTVLIAENREEIINNCDYCIEL</sequence>
<dbReference type="EMBL" id="LBWR01000003">
    <property type="protein sequence ID" value="KKR12186.1"/>
    <property type="molecule type" value="Genomic_DNA"/>
</dbReference>
<dbReference type="GO" id="GO:0004518">
    <property type="term" value="F:nuclease activity"/>
    <property type="evidence" value="ECO:0007669"/>
    <property type="project" value="UniProtKB-KW"/>
</dbReference>
<dbReference type="GO" id="GO:0005524">
    <property type="term" value="F:ATP binding"/>
    <property type="evidence" value="ECO:0007669"/>
    <property type="project" value="UniProtKB-KW"/>
</dbReference>
<dbReference type="PANTHER" id="PTHR43152:SF3">
    <property type="entry name" value="UVRABC SYSTEM PROTEIN A"/>
    <property type="match status" value="1"/>
</dbReference>
<dbReference type="InterPro" id="IPR027417">
    <property type="entry name" value="P-loop_NTPase"/>
</dbReference>
<accession>A0A0G0NHB4</accession>
<dbReference type="GO" id="GO:0003677">
    <property type="term" value="F:DNA binding"/>
    <property type="evidence" value="ECO:0007669"/>
    <property type="project" value="UniProtKB-KW"/>
</dbReference>
<evidence type="ECO:0000256" key="11">
    <source>
        <dbReference type="ARBA" id="ARBA00038000"/>
    </source>
</evidence>
<dbReference type="SMART" id="SM00382">
    <property type="entry name" value="AAA"/>
    <property type="match status" value="2"/>
</dbReference>
<evidence type="ECO:0000313" key="16">
    <source>
        <dbReference type="Proteomes" id="UP000034665"/>
    </source>
</evidence>
<dbReference type="GO" id="GO:0006281">
    <property type="term" value="P:DNA repair"/>
    <property type="evidence" value="ECO:0007669"/>
    <property type="project" value="UniProtKB-KW"/>
</dbReference>
<keyword evidence="6" id="KW-0228">DNA excision</keyword>
<keyword evidence="8" id="KW-0267">Excision nuclease</keyword>
<feature type="domain" description="AAA+ ATPase" evidence="14">
    <location>
        <begin position="27"/>
        <end position="158"/>
    </location>
</feature>
<dbReference type="GO" id="GO:0005737">
    <property type="term" value="C:cytoplasm"/>
    <property type="evidence" value="ECO:0007669"/>
    <property type="project" value="UniProtKB-SubCell"/>
</dbReference>
<evidence type="ECO:0000256" key="6">
    <source>
        <dbReference type="ARBA" id="ARBA00022769"/>
    </source>
</evidence>
<keyword evidence="3" id="KW-0677">Repeat</keyword>
<comment type="similarity">
    <text evidence="11">Belongs to the ABC transporter superfamily. UvrA family.</text>
</comment>
<keyword evidence="10" id="KW-0234">DNA repair</keyword>
<evidence type="ECO:0000256" key="10">
    <source>
        <dbReference type="ARBA" id="ARBA00023204"/>
    </source>
</evidence>
<evidence type="ECO:0000259" key="14">
    <source>
        <dbReference type="SMART" id="SM00382"/>
    </source>
</evidence>
<dbReference type="AlphaFoldDB" id="A0A0G0NHB4"/>
<name>A0A0G0NHB4_9BACT</name>
<dbReference type="Gene3D" id="1.20.1580.10">
    <property type="entry name" value="ABC transporter ATPase like domain"/>
    <property type="match status" value="2"/>
</dbReference>
<evidence type="ECO:0000256" key="5">
    <source>
        <dbReference type="ARBA" id="ARBA00022763"/>
    </source>
</evidence>
<dbReference type="InterPro" id="IPR003593">
    <property type="entry name" value="AAA+_ATPase"/>
</dbReference>
<protein>
    <recommendedName>
        <fullName evidence="12">UvrABC system protein A</fullName>
    </recommendedName>
    <alternativeName>
        <fullName evidence="13">Excinuclease ABC subunit A</fullName>
    </alternativeName>
</protein>
<evidence type="ECO:0000256" key="13">
    <source>
        <dbReference type="ARBA" id="ARBA00042156"/>
    </source>
</evidence>
<comment type="caution">
    <text evidence="15">The sequence shown here is derived from an EMBL/GenBank/DDBJ whole genome shotgun (WGS) entry which is preliminary data.</text>
</comment>
<keyword evidence="2" id="KW-0963">Cytoplasm</keyword>
<dbReference type="GO" id="GO:0016887">
    <property type="term" value="F:ATP hydrolysis activity"/>
    <property type="evidence" value="ECO:0007669"/>
    <property type="project" value="InterPro"/>
</dbReference>
<dbReference type="PANTHER" id="PTHR43152">
    <property type="entry name" value="UVRABC SYSTEM PROTEIN A"/>
    <property type="match status" value="1"/>
</dbReference>
<evidence type="ECO:0000256" key="2">
    <source>
        <dbReference type="ARBA" id="ARBA00022490"/>
    </source>
</evidence>
<dbReference type="Pfam" id="PF00005">
    <property type="entry name" value="ABC_tran"/>
    <property type="match status" value="1"/>
</dbReference>
<evidence type="ECO:0000256" key="1">
    <source>
        <dbReference type="ARBA" id="ARBA00004496"/>
    </source>
</evidence>
<dbReference type="Proteomes" id="UP000034665">
    <property type="component" value="Unassembled WGS sequence"/>
</dbReference>
<evidence type="ECO:0000256" key="3">
    <source>
        <dbReference type="ARBA" id="ARBA00022737"/>
    </source>
</evidence>
<evidence type="ECO:0000256" key="12">
    <source>
        <dbReference type="ARBA" id="ARBA00039316"/>
    </source>
</evidence>
<keyword evidence="7" id="KW-0067">ATP-binding</keyword>
<evidence type="ECO:0000313" key="15">
    <source>
        <dbReference type="EMBL" id="KKR12186.1"/>
    </source>
</evidence>
<proteinExistence type="inferred from homology"/>
<evidence type="ECO:0000256" key="7">
    <source>
        <dbReference type="ARBA" id="ARBA00022840"/>
    </source>
</evidence>
<organism evidence="15 16">
    <name type="scientific">Candidatus Wolfebacteria bacterium GW2011_GWC2_39_22</name>
    <dbReference type="NCBI Taxonomy" id="1619013"/>
    <lineage>
        <taxon>Bacteria</taxon>
        <taxon>Candidatus Wolfeibacteriota</taxon>
    </lineage>
</organism>
<feature type="domain" description="AAA+ ATPase" evidence="14">
    <location>
        <begin position="230"/>
        <end position="464"/>
    </location>
</feature>
<evidence type="ECO:0000256" key="8">
    <source>
        <dbReference type="ARBA" id="ARBA00022881"/>
    </source>
</evidence>
<gene>
    <name evidence="15" type="ORF">UT41_C0003G0113</name>
</gene>
<dbReference type="STRING" id="1619013.UT41_C0003G0113"/>